<feature type="region of interest" description="Disordered" evidence="1">
    <location>
        <begin position="65"/>
        <end position="92"/>
    </location>
</feature>
<feature type="compositionally biased region" description="Low complexity" evidence="1">
    <location>
        <begin position="65"/>
        <end position="76"/>
    </location>
</feature>
<accession>A0A9P6SVY8</accession>
<evidence type="ECO:0000256" key="1">
    <source>
        <dbReference type="SAM" id="MobiDB-lite"/>
    </source>
</evidence>
<name>A0A9P6SVY8_9FUNG</name>
<protein>
    <submittedName>
        <fullName evidence="2">Uncharacterized protein</fullName>
    </submittedName>
</protein>
<organism evidence="2 3">
    <name type="scientific">Modicella reniformis</name>
    <dbReference type="NCBI Taxonomy" id="1440133"/>
    <lineage>
        <taxon>Eukaryota</taxon>
        <taxon>Fungi</taxon>
        <taxon>Fungi incertae sedis</taxon>
        <taxon>Mucoromycota</taxon>
        <taxon>Mortierellomycotina</taxon>
        <taxon>Mortierellomycetes</taxon>
        <taxon>Mortierellales</taxon>
        <taxon>Mortierellaceae</taxon>
        <taxon>Modicella</taxon>
    </lineage>
</organism>
<evidence type="ECO:0000313" key="3">
    <source>
        <dbReference type="Proteomes" id="UP000749646"/>
    </source>
</evidence>
<dbReference type="EMBL" id="JAAAHW010000014">
    <property type="protein sequence ID" value="KAG0007092.1"/>
    <property type="molecule type" value="Genomic_DNA"/>
</dbReference>
<dbReference type="OrthoDB" id="2414727at2759"/>
<keyword evidence="3" id="KW-1185">Reference proteome</keyword>
<gene>
    <name evidence="2" type="ORF">BGZ65_008907</name>
</gene>
<dbReference type="AlphaFoldDB" id="A0A9P6SVY8"/>
<proteinExistence type="predicted"/>
<reference evidence="2" key="1">
    <citation type="journal article" date="2020" name="Fungal Divers.">
        <title>Resolving the Mortierellaceae phylogeny through synthesis of multi-gene phylogenetics and phylogenomics.</title>
        <authorList>
            <person name="Vandepol N."/>
            <person name="Liber J."/>
            <person name="Desiro A."/>
            <person name="Na H."/>
            <person name="Kennedy M."/>
            <person name="Barry K."/>
            <person name="Grigoriev I.V."/>
            <person name="Miller A.N."/>
            <person name="O'Donnell K."/>
            <person name="Stajich J.E."/>
            <person name="Bonito G."/>
        </authorList>
    </citation>
    <scope>NUCLEOTIDE SEQUENCE</scope>
    <source>
        <strain evidence="2">MES-2147</strain>
    </source>
</reference>
<comment type="caution">
    <text evidence="2">The sequence shown here is derived from an EMBL/GenBank/DDBJ whole genome shotgun (WGS) entry which is preliminary data.</text>
</comment>
<dbReference type="Proteomes" id="UP000749646">
    <property type="component" value="Unassembled WGS sequence"/>
</dbReference>
<sequence>MGDFNPDVSPAYAVCLCSSLDGAWIDACKGTTLCGPDIESFKTSYPSTIQQAGLQCNGSTPTFVPAPADPVAPSSTLPGSSASPTLGGGKPSTGQLDAVPSALFTKAMGALAIAVAIGANFI</sequence>
<evidence type="ECO:0000313" key="2">
    <source>
        <dbReference type="EMBL" id="KAG0007092.1"/>
    </source>
</evidence>